<dbReference type="Pfam" id="PF20684">
    <property type="entry name" value="Fung_rhodopsin"/>
    <property type="match status" value="1"/>
</dbReference>
<dbReference type="InterPro" id="IPR052337">
    <property type="entry name" value="SAT4-like"/>
</dbReference>
<feature type="region of interest" description="Disordered" evidence="6">
    <location>
        <begin position="311"/>
        <end position="371"/>
    </location>
</feature>
<evidence type="ECO:0000256" key="6">
    <source>
        <dbReference type="SAM" id="MobiDB-lite"/>
    </source>
</evidence>
<gene>
    <name evidence="9" type="ORF">BDV95DRAFT_507702</name>
</gene>
<dbReference type="PANTHER" id="PTHR33048:SF42">
    <property type="entry name" value="INTEGRAL MEMBRANE PROTEIN"/>
    <property type="match status" value="1"/>
</dbReference>
<reference evidence="9 10" key="1">
    <citation type="submission" date="2020-01" db="EMBL/GenBank/DDBJ databases">
        <authorList>
            <consortium name="DOE Joint Genome Institute"/>
            <person name="Haridas S."/>
            <person name="Albert R."/>
            <person name="Binder M."/>
            <person name="Bloem J."/>
            <person name="Labutti K."/>
            <person name="Salamov A."/>
            <person name="Andreopoulos B."/>
            <person name="Baker S.E."/>
            <person name="Barry K."/>
            <person name="Bills G."/>
            <person name="Bluhm B.H."/>
            <person name="Cannon C."/>
            <person name="Castanera R."/>
            <person name="Culley D.E."/>
            <person name="Daum C."/>
            <person name="Ezra D."/>
            <person name="Gonzalez J.B."/>
            <person name="Henrissat B."/>
            <person name="Kuo A."/>
            <person name="Liang C."/>
            <person name="Lipzen A."/>
            <person name="Lutzoni F."/>
            <person name="Magnuson J."/>
            <person name="Mondo S."/>
            <person name="Nolan M."/>
            <person name="Ohm R."/>
            <person name="Pangilinan J."/>
            <person name="Park H.-J.H."/>
            <person name="Ramirez L."/>
            <person name="Alfaro M."/>
            <person name="Sun H."/>
            <person name="Tritt A."/>
            <person name="Yoshinaga Y."/>
            <person name="Zwiers L.-H.L."/>
            <person name="Turgeon B.G."/>
            <person name="Goodwin S.B."/>
            <person name="Spatafora J.W."/>
            <person name="Crous P.W."/>
            <person name="Grigoriev I.V."/>
        </authorList>
    </citation>
    <scope>NUCLEOTIDE SEQUENCE [LARGE SCALE GENOMIC DNA]</scope>
    <source>
        <strain evidence="9 10">CBS 611.86</strain>
    </source>
</reference>
<feature type="transmembrane region" description="Helical" evidence="7">
    <location>
        <begin position="121"/>
        <end position="143"/>
    </location>
</feature>
<dbReference type="InterPro" id="IPR049326">
    <property type="entry name" value="Rhodopsin_dom_fungi"/>
</dbReference>
<feature type="transmembrane region" description="Helical" evidence="7">
    <location>
        <begin position="235"/>
        <end position="260"/>
    </location>
</feature>
<dbReference type="GO" id="GO:0016020">
    <property type="term" value="C:membrane"/>
    <property type="evidence" value="ECO:0007669"/>
    <property type="project" value="UniProtKB-SubCell"/>
</dbReference>
<name>A0A7C8LZZ1_9PLEO</name>
<keyword evidence="3 7" id="KW-1133">Transmembrane helix</keyword>
<dbReference type="AlphaFoldDB" id="A0A7C8LZZ1"/>
<feature type="transmembrane region" description="Helical" evidence="7">
    <location>
        <begin position="163"/>
        <end position="190"/>
    </location>
</feature>
<feature type="transmembrane region" description="Helical" evidence="7">
    <location>
        <begin position="85"/>
        <end position="109"/>
    </location>
</feature>
<sequence>MADSNGPTIIVALWVLTIIPLLFMILRWFCKRRYSKLFGWDDWLLALSWVFVVIYTALLHASVGYGIGLHFVDADMVKLVTGVKYMYLGEFFALLAMPTAKTSFCVTLLRLTAVPWHKWIIWFVIVTTNASMWAVAAMTFAQCSPIEKLWNLTLPGKCWDNRIVIYFSIFVGAYSALMDILLAICPWLIIGKLQMNKRQKSSLIAAMSMGCLAGVACIVKTTYLPLIGTWTDFTYNIGSVLIWGLAESSIIIVAASVPFLRLLAKEVSSRSGSGSRSRSRSQGIRNTFRLTNRSKSGGVISSAGRVKTQIEAYGDKPKDDEGSDKSILGEARADKGKIMQTNEVRIEFGESGDDVSHHDGQSGKGARTFFV</sequence>
<feature type="compositionally biased region" description="Basic and acidic residues" evidence="6">
    <location>
        <begin position="344"/>
        <end position="361"/>
    </location>
</feature>
<evidence type="ECO:0000313" key="10">
    <source>
        <dbReference type="Proteomes" id="UP000481861"/>
    </source>
</evidence>
<dbReference type="Proteomes" id="UP000481861">
    <property type="component" value="Unassembled WGS sequence"/>
</dbReference>
<dbReference type="OrthoDB" id="3934549at2759"/>
<accession>A0A7C8LZZ1</accession>
<evidence type="ECO:0000256" key="3">
    <source>
        <dbReference type="ARBA" id="ARBA00022989"/>
    </source>
</evidence>
<feature type="domain" description="Rhodopsin" evidence="8">
    <location>
        <begin position="26"/>
        <end position="264"/>
    </location>
</feature>
<organism evidence="9 10">
    <name type="scientific">Massariosphaeria phaeospora</name>
    <dbReference type="NCBI Taxonomy" id="100035"/>
    <lineage>
        <taxon>Eukaryota</taxon>
        <taxon>Fungi</taxon>
        <taxon>Dikarya</taxon>
        <taxon>Ascomycota</taxon>
        <taxon>Pezizomycotina</taxon>
        <taxon>Dothideomycetes</taxon>
        <taxon>Pleosporomycetidae</taxon>
        <taxon>Pleosporales</taxon>
        <taxon>Pleosporales incertae sedis</taxon>
        <taxon>Massariosphaeria</taxon>
    </lineage>
</organism>
<comment type="caution">
    <text evidence="9">The sequence shown here is derived from an EMBL/GenBank/DDBJ whole genome shotgun (WGS) entry which is preliminary data.</text>
</comment>
<evidence type="ECO:0000256" key="1">
    <source>
        <dbReference type="ARBA" id="ARBA00004141"/>
    </source>
</evidence>
<evidence type="ECO:0000259" key="8">
    <source>
        <dbReference type="Pfam" id="PF20684"/>
    </source>
</evidence>
<feature type="compositionally biased region" description="Basic and acidic residues" evidence="6">
    <location>
        <begin position="313"/>
        <end position="324"/>
    </location>
</feature>
<proteinExistence type="inferred from homology"/>
<comment type="similarity">
    <text evidence="5">Belongs to the SAT4 family.</text>
</comment>
<keyword evidence="10" id="KW-1185">Reference proteome</keyword>
<feature type="transmembrane region" description="Helical" evidence="7">
    <location>
        <begin position="202"/>
        <end position="223"/>
    </location>
</feature>
<evidence type="ECO:0000256" key="4">
    <source>
        <dbReference type="ARBA" id="ARBA00023136"/>
    </source>
</evidence>
<feature type="transmembrane region" description="Helical" evidence="7">
    <location>
        <begin position="6"/>
        <end position="30"/>
    </location>
</feature>
<comment type="subcellular location">
    <subcellularLocation>
        <location evidence="1">Membrane</location>
        <topology evidence="1">Multi-pass membrane protein</topology>
    </subcellularLocation>
</comment>
<evidence type="ECO:0000256" key="2">
    <source>
        <dbReference type="ARBA" id="ARBA00022692"/>
    </source>
</evidence>
<dbReference type="PANTHER" id="PTHR33048">
    <property type="entry name" value="PTH11-LIKE INTEGRAL MEMBRANE PROTEIN (AFU_ORTHOLOGUE AFUA_5G11245)"/>
    <property type="match status" value="1"/>
</dbReference>
<feature type="transmembrane region" description="Helical" evidence="7">
    <location>
        <begin position="42"/>
        <end position="65"/>
    </location>
</feature>
<keyword evidence="4 7" id="KW-0472">Membrane</keyword>
<evidence type="ECO:0000256" key="7">
    <source>
        <dbReference type="SAM" id="Phobius"/>
    </source>
</evidence>
<protein>
    <recommendedName>
        <fullName evidence="8">Rhodopsin domain-containing protein</fullName>
    </recommendedName>
</protein>
<evidence type="ECO:0000313" key="9">
    <source>
        <dbReference type="EMBL" id="KAF2865260.1"/>
    </source>
</evidence>
<dbReference type="EMBL" id="JAADJZ010000035">
    <property type="protein sequence ID" value="KAF2865260.1"/>
    <property type="molecule type" value="Genomic_DNA"/>
</dbReference>
<keyword evidence="2 7" id="KW-0812">Transmembrane</keyword>
<evidence type="ECO:0000256" key="5">
    <source>
        <dbReference type="ARBA" id="ARBA00038359"/>
    </source>
</evidence>